<evidence type="ECO:0000256" key="4">
    <source>
        <dbReference type="ARBA" id="ARBA00023242"/>
    </source>
</evidence>
<dbReference type="InterPro" id="IPR001005">
    <property type="entry name" value="SANT/Myb"/>
</dbReference>
<dbReference type="NCBIfam" id="TIGR01557">
    <property type="entry name" value="myb_SHAQKYF"/>
    <property type="match status" value="1"/>
</dbReference>
<protein>
    <recommendedName>
        <fullName evidence="6">HTH myb-type domain-containing protein</fullName>
    </recommendedName>
</protein>
<reference evidence="7 8" key="1">
    <citation type="journal article" date="2017" name="Plant Biotechnol. J.">
        <title>A comprehensive draft genome sequence for lupin (Lupinus angustifolius), an emerging health food: insights into plant-microbe interactions and legume evolution.</title>
        <authorList>
            <person name="Hane J.K."/>
            <person name="Ming Y."/>
            <person name="Kamphuis L.G."/>
            <person name="Nelson M.N."/>
            <person name="Garg G."/>
            <person name="Atkins C.A."/>
            <person name="Bayer P.E."/>
            <person name="Bravo A."/>
            <person name="Bringans S."/>
            <person name="Cannon S."/>
            <person name="Edwards D."/>
            <person name="Foley R."/>
            <person name="Gao L.L."/>
            <person name="Harrison M.J."/>
            <person name="Huang W."/>
            <person name="Hurgobin B."/>
            <person name="Li S."/>
            <person name="Liu C.W."/>
            <person name="McGrath A."/>
            <person name="Morahan G."/>
            <person name="Murray J."/>
            <person name="Weller J."/>
            <person name="Jian J."/>
            <person name="Singh K.B."/>
        </authorList>
    </citation>
    <scope>NUCLEOTIDE SEQUENCE [LARGE SCALE GENOMIC DNA]</scope>
    <source>
        <strain evidence="8">cv. Tanjil</strain>
        <tissue evidence="7">Whole plant</tissue>
    </source>
</reference>
<dbReference type="STRING" id="3871.A0A4P1RL93"/>
<feature type="region of interest" description="Disordered" evidence="5">
    <location>
        <begin position="194"/>
        <end position="225"/>
    </location>
</feature>
<proteinExistence type="predicted"/>
<dbReference type="Gene3D" id="1.10.10.60">
    <property type="entry name" value="Homeodomain-like"/>
    <property type="match status" value="1"/>
</dbReference>
<dbReference type="GO" id="GO:0005634">
    <property type="term" value="C:nucleus"/>
    <property type="evidence" value="ECO:0007669"/>
    <property type="project" value="UniProtKB-SubCell"/>
</dbReference>
<evidence type="ECO:0000313" key="8">
    <source>
        <dbReference type="Proteomes" id="UP000188354"/>
    </source>
</evidence>
<keyword evidence="2" id="KW-0805">Transcription regulation</keyword>
<dbReference type="PANTHER" id="PTHR31314">
    <property type="entry name" value="MYB FAMILY TRANSCRIPTION FACTOR PHL7-LIKE"/>
    <property type="match status" value="1"/>
</dbReference>
<evidence type="ECO:0000256" key="3">
    <source>
        <dbReference type="ARBA" id="ARBA00023163"/>
    </source>
</evidence>
<dbReference type="InterPro" id="IPR046955">
    <property type="entry name" value="PHR1-like"/>
</dbReference>
<evidence type="ECO:0000313" key="7">
    <source>
        <dbReference type="EMBL" id="OIW12727.1"/>
    </source>
</evidence>
<dbReference type="AlphaFoldDB" id="A0A4P1RL93"/>
<feature type="domain" description="HTH myb-type" evidence="6">
    <location>
        <begin position="15"/>
        <end position="75"/>
    </location>
</feature>
<sequence>MGSCGREGAVRQYIRSKVPRLRWTHELHRCFVHAIERLGGHHKATPKLVLQLMDVKGLTISHVKSHLQMYRGMRSDLGRQGRTSTQHRNQSFEDYDGCVDEVNDVGVLYPVCSKPIAKESDSLFSSYSNLSPKRARIETRSCCISKSLQCSQRICDAVPNTYQSFYDIGEKKTEPKGIKESGYCVVGGSTWLTQQQQQQQQQPHSHTLLPDFGNPTSLESPNQESDLLQVTKLNESKTSSQPMKIFMNTERAHGKVEDVGRCELSLSLSLANPSPQGSNGSSASEISEAISSWSGFTNYKDCYSFSTVKDRINLDLSLALCGN</sequence>
<dbReference type="GO" id="GO:0003677">
    <property type="term" value="F:DNA binding"/>
    <property type="evidence" value="ECO:0007669"/>
    <property type="project" value="InterPro"/>
</dbReference>
<dbReference type="KEGG" id="lang:109346568"/>
<dbReference type="GO" id="GO:0003700">
    <property type="term" value="F:DNA-binding transcription factor activity"/>
    <property type="evidence" value="ECO:0007669"/>
    <property type="project" value="InterPro"/>
</dbReference>
<keyword evidence="3" id="KW-0804">Transcription</keyword>
<feature type="compositionally biased region" description="Polar residues" evidence="5">
    <location>
        <begin position="214"/>
        <end position="225"/>
    </location>
</feature>
<dbReference type="Proteomes" id="UP000188354">
    <property type="component" value="Chromosome LG04"/>
</dbReference>
<organism evidence="7 8">
    <name type="scientific">Lupinus angustifolius</name>
    <name type="common">Narrow-leaved blue lupine</name>
    <dbReference type="NCBI Taxonomy" id="3871"/>
    <lineage>
        <taxon>Eukaryota</taxon>
        <taxon>Viridiplantae</taxon>
        <taxon>Streptophyta</taxon>
        <taxon>Embryophyta</taxon>
        <taxon>Tracheophyta</taxon>
        <taxon>Spermatophyta</taxon>
        <taxon>Magnoliopsida</taxon>
        <taxon>eudicotyledons</taxon>
        <taxon>Gunneridae</taxon>
        <taxon>Pentapetalae</taxon>
        <taxon>rosids</taxon>
        <taxon>fabids</taxon>
        <taxon>Fabales</taxon>
        <taxon>Fabaceae</taxon>
        <taxon>Papilionoideae</taxon>
        <taxon>50 kb inversion clade</taxon>
        <taxon>genistoids sensu lato</taxon>
        <taxon>core genistoids</taxon>
        <taxon>Genisteae</taxon>
        <taxon>Lupinus</taxon>
    </lineage>
</organism>
<dbReference type="Pfam" id="PF00249">
    <property type="entry name" value="Myb_DNA-binding"/>
    <property type="match status" value="1"/>
</dbReference>
<dbReference type="SUPFAM" id="SSF46689">
    <property type="entry name" value="Homeodomain-like"/>
    <property type="match status" value="1"/>
</dbReference>
<name>A0A4P1RL93_LUPAN</name>
<evidence type="ECO:0000256" key="2">
    <source>
        <dbReference type="ARBA" id="ARBA00023015"/>
    </source>
</evidence>
<gene>
    <name evidence="7" type="ORF">TanjilG_24660</name>
</gene>
<dbReference type="InterPro" id="IPR017930">
    <property type="entry name" value="Myb_dom"/>
</dbReference>
<evidence type="ECO:0000256" key="1">
    <source>
        <dbReference type="ARBA" id="ARBA00004123"/>
    </source>
</evidence>
<dbReference type="Gramene" id="OIW12727">
    <property type="protein sequence ID" value="OIW12727"/>
    <property type="gene ID" value="TanjilG_24660"/>
</dbReference>
<dbReference type="InterPro" id="IPR009057">
    <property type="entry name" value="Homeodomain-like_sf"/>
</dbReference>
<keyword evidence="8" id="KW-1185">Reference proteome</keyword>
<dbReference type="EMBL" id="CM007364">
    <property type="protein sequence ID" value="OIW12727.1"/>
    <property type="molecule type" value="Genomic_DNA"/>
</dbReference>
<dbReference type="PANTHER" id="PTHR31314:SF188">
    <property type="entry name" value="TRANSCRIPTION FACTOR KAN2 ISOFORM X1-RELATED"/>
    <property type="match status" value="1"/>
</dbReference>
<evidence type="ECO:0000256" key="5">
    <source>
        <dbReference type="SAM" id="MobiDB-lite"/>
    </source>
</evidence>
<dbReference type="OrthoDB" id="551907at2759"/>
<dbReference type="FunFam" id="1.10.10.60:FF:000002">
    <property type="entry name" value="Myb family transcription factor"/>
    <property type="match status" value="1"/>
</dbReference>
<comment type="subcellular location">
    <subcellularLocation>
        <location evidence="1">Nucleus</location>
    </subcellularLocation>
</comment>
<accession>A0A4P1RL93</accession>
<evidence type="ECO:0000259" key="6">
    <source>
        <dbReference type="PROSITE" id="PS51294"/>
    </source>
</evidence>
<dbReference type="InterPro" id="IPR006447">
    <property type="entry name" value="Myb_dom_plants"/>
</dbReference>
<dbReference type="PROSITE" id="PS51294">
    <property type="entry name" value="HTH_MYB"/>
    <property type="match status" value="1"/>
</dbReference>
<keyword evidence="4" id="KW-0539">Nucleus</keyword>